<reference evidence="2" key="1">
    <citation type="submission" date="2021-04" db="EMBL/GenBank/DDBJ databases">
        <title>Luteolibacter sp. 32A isolated from the skin of an Anderson's salamander (Ambystoma andersonii).</title>
        <authorList>
            <person name="Spergser J."/>
            <person name="Busse H.-J."/>
        </authorList>
    </citation>
    <scope>NUCLEOTIDE SEQUENCE</scope>
    <source>
        <strain evidence="2">32A</strain>
    </source>
</reference>
<dbReference type="Gene3D" id="2.160.20.20">
    <property type="match status" value="1"/>
</dbReference>
<keyword evidence="1" id="KW-0732">Signal</keyword>
<organism evidence="2 3">
    <name type="scientific">Luteolibacter ambystomatis</name>
    <dbReference type="NCBI Taxonomy" id="2824561"/>
    <lineage>
        <taxon>Bacteria</taxon>
        <taxon>Pseudomonadati</taxon>
        <taxon>Verrucomicrobiota</taxon>
        <taxon>Verrucomicrobiia</taxon>
        <taxon>Verrucomicrobiales</taxon>
        <taxon>Verrucomicrobiaceae</taxon>
        <taxon>Luteolibacter</taxon>
    </lineage>
</organism>
<dbReference type="RefSeq" id="WP_211630871.1">
    <property type="nucleotide sequence ID" value="NZ_CP073100.1"/>
</dbReference>
<dbReference type="Proteomes" id="UP000676169">
    <property type="component" value="Chromosome"/>
</dbReference>
<name>A0A975IYY9_9BACT</name>
<dbReference type="SUPFAM" id="SSF51126">
    <property type="entry name" value="Pectin lyase-like"/>
    <property type="match status" value="1"/>
</dbReference>
<proteinExistence type="predicted"/>
<dbReference type="InterPro" id="IPR012332">
    <property type="entry name" value="Autotransporter_pectin_lyase_C"/>
</dbReference>
<keyword evidence="3" id="KW-1185">Reference proteome</keyword>
<dbReference type="EMBL" id="CP073100">
    <property type="protein sequence ID" value="QUE50732.1"/>
    <property type="molecule type" value="Genomic_DNA"/>
</dbReference>
<feature type="signal peptide" evidence="1">
    <location>
        <begin position="1"/>
        <end position="18"/>
    </location>
</feature>
<feature type="chain" id="PRO_5037286936" evidence="1">
    <location>
        <begin position="19"/>
        <end position="908"/>
    </location>
</feature>
<sequence length="908" mass="90848">MKLAMAAAAIAAGLAAEADALSIGVNFRYVYVYNGTTYTGPTIDTGTSDIIDGVPAANWNNMGVIDGAGVSPVAYTGAALTSPGATGVTLDYSAVNSWFLYGGIPAQTDPTFPYFGYLDDSGTGYKVTIHGLSSILAPGEGYRIRAMQSASGGAPGLAPVNVYEGADTTGTQLAKLTNPAVGNGDYVYGDTISSSVLTADTITIKGDPRNGPIRSTLAGLVIETFPLPTATAITWTGSTNQTWDIATTQNWKLQSDSSATVYHDGDIPTFDDTGSGGTISISAAVSPKSLTFTNNSKSYTLTGQSLQADQGLTKSGTGNVTLLNQTVLGGAVSVSQGVLAVGNGTTGTLAASSITLAAGTRLDFNPPASGSLAAPITNDSQVKVLGSGAATLTGAINGAGTVEISRAGTVTMTGAGHGSAFTVKNGATLAAMGGGWATSFFANTTRTIHVESGGTLKTDTHSLGGLGGALYQPVITLDAGATWTLQHEQYFDGGNLLLNGGTVSVAANDFRLLGGTLAVGASSGGSLITGNSMTVFGNATFDVTDGAAAADLTIELPMTESGGARTLTKTGAGTMKLKATSGLTGALSVNTGTLALDGSAAVSAAASVTVASGATLDVSTLTSVFTLTPAQTLSGTGTVNGNMVVDGGLTPGGGSTGQLNVTGILTLDPSSTYSWNLADWTGAAGTGSDAVAATSLNLTATPSNPVTITIGTPGTPANFADASRGFVLVSTTGGITGFDPSAFIINSTQFTAGTGTWAVQVSGNNLVLAYTAAGSSPYDTWIAGYPGLSDTSPGGDPDRDGLSNLVEFLYGTNPGSSVNSVSPEVVYDSSHNMTFAFPQTLEASAMNSRVEYSTNLSSWTTAVNGEAGISIFTIPNYFPNGANAVVVSLPSSLANGGKFFVRLKVTGP</sequence>
<dbReference type="KEGG" id="lamb:KBB96_17955"/>
<evidence type="ECO:0000313" key="2">
    <source>
        <dbReference type="EMBL" id="QUE50732.1"/>
    </source>
</evidence>
<evidence type="ECO:0000313" key="3">
    <source>
        <dbReference type="Proteomes" id="UP000676169"/>
    </source>
</evidence>
<dbReference type="AlphaFoldDB" id="A0A975IYY9"/>
<evidence type="ECO:0000256" key="1">
    <source>
        <dbReference type="SAM" id="SignalP"/>
    </source>
</evidence>
<accession>A0A975IYY9</accession>
<protein>
    <submittedName>
        <fullName evidence="2">Uncharacterized protein</fullName>
    </submittedName>
</protein>
<gene>
    <name evidence="2" type="ORF">KBB96_17955</name>
</gene>
<dbReference type="InterPro" id="IPR011050">
    <property type="entry name" value="Pectin_lyase_fold/virulence"/>
</dbReference>